<proteinExistence type="predicted"/>
<reference evidence="2" key="1">
    <citation type="submission" date="2023-03" db="EMBL/GenBank/DDBJ databases">
        <title>Massive genome expansion in bonnet fungi (Mycena s.s.) driven by repeated elements and novel gene families across ecological guilds.</title>
        <authorList>
            <consortium name="Lawrence Berkeley National Laboratory"/>
            <person name="Harder C.B."/>
            <person name="Miyauchi S."/>
            <person name="Viragh M."/>
            <person name="Kuo A."/>
            <person name="Thoen E."/>
            <person name="Andreopoulos B."/>
            <person name="Lu D."/>
            <person name="Skrede I."/>
            <person name="Drula E."/>
            <person name="Henrissat B."/>
            <person name="Morin E."/>
            <person name="Kohler A."/>
            <person name="Barry K."/>
            <person name="LaButti K."/>
            <person name="Morin E."/>
            <person name="Salamov A."/>
            <person name="Lipzen A."/>
            <person name="Mereny Z."/>
            <person name="Hegedus B."/>
            <person name="Baldrian P."/>
            <person name="Stursova M."/>
            <person name="Weitz H."/>
            <person name="Taylor A."/>
            <person name="Grigoriev I.V."/>
            <person name="Nagy L.G."/>
            <person name="Martin F."/>
            <person name="Kauserud H."/>
        </authorList>
    </citation>
    <scope>NUCLEOTIDE SEQUENCE</scope>
    <source>
        <strain evidence="2">CBHHK002</strain>
    </source>
</reference>
<feature type="compositionally biased region" description="Basic residues" evidence="1">
    <location>
        <begin position="1"/>
        <end position="10"/>
    </location>
</feature>
<feature type="region of interest" description="Disordered" evidence="1">
    <location>
        <begin position="121"/>
        <end position="152"/>
    </location>
</feature>
<organism evidence="2 3">
    <name type="scientific">Mycena albidolilacea</name>
    <dbReference type="NCBI Taxonomy" id="1033008"/>
    <lineage>
        <taxon>Eukaryota</taxon>
        <taxon>Fungi</taxon>
        <taxon>Dikarya</taxon>
        <taxon>Basidiomycota</taxon>
        <taxon>Agaricomycotina</taxon>
        <taxon>Agaricomycetes</taxon>
        <taxon>Agaricomycetidae</taxon>
        <taxon>Agaricales</taxon>
        <taxon>Marasmiineae</taxon>
        <taxon>Mycenaceae</taxon>
        <taxon>Mycena</taxon>
    </lineage>
</organism>
<dbReference type="EMBL" id="JARIHO010000014">
    <property type="protein sequence ID" value="KAJ7350897.1"/>
    <property type="molecule type" value="Genomic_DNA"/>
</dbReference>
<name>A0AAD7A787_9AGAR</name>
<evidence type="ECO:0000256" key="1">
    <source>
        <dbReference type="SAM" id="MobiDB-lite"/>
    </source>
</evidence>
<dbReference type="Proteomes" id="UP001218218">
    <property type="component" value="Unassembled WGS sequence"/>
</dbReference>
<sequence>MRFLLRKSSAHNKDSDTRPGPSLSGMTIHSSVLGLIALIVGGTGGKGGKIGGNGGFGKASRLTLEEAPFNGASMKLISENLPSIPGDSGQLSAGQLFAIHIRNMVPRAGPEMRFLLRKSSAQNKDSNTKLGPSLSGGTGGHGGKGGRIGGNGGLGEASRLTVEEVYRFRSVCGGTGGDGGEGGDLGGDGGIGQGQKFGNKLVLVRGRAGALPTLPLAEFCQEYRLSEKIRNLLDEQGFETAGSLLEVSDISLLEDGFKKGQIAEMKRALTQFLHKHDVPIAMEK</sequence>
<comment type="caution">
    <text evidence="2">The sequence shown here is derived from an EMBL/GenBank/DDBJ whole genome shotgun (WGS) entry which is preliminary data.</text>
</comment>
<feature type="region of interest" description="Disordered" evidence="1">
    <location>
        <begin position="1"/>
        <end position="24"/>
    </location>
</feature>
<feature type="compositionally biased region" description="Polar residues" evidence="1">
    <location>
        <begin position="121"/>
        <end position="130"/>
    </location>
</feature>
<evidence type="ECO:0000313" key="2">
    <source>
        <dbReference type="EMBL" id="KAJ7350897.1"/>
    </source>
</evidence>
<protein>
    <submittedName>
        <fullName evidence="2">Uncharacterized protein</fullName>
    </submittedName>
</protein>
<gene>
    <name evidence="2" type="ORF">DFH08DRAFT_862576</name>
</gene>
<evidence type="ECO:0000313" key="3">
    <source>
        <dbReference type="Proteomes" id="UP001218218"/>
    </source>
</evidence>
<accession>A0AAD7A787</accession>
<keyword evidence="3" id="KW-1185">Reference proteome</keyword>
<feature type="compositionally biased region" description="Gly residues" evidence="1">
    <location>
        <begin position="134"/>
        <end position="152"/>
    </location>
</feature>
<dbReference type="AlphaFoldDB" id="A0AAD7A787"/>